<accession>A0ABP9CEC9</accession>
<evidence type="ECO:0000256" key="1">
    <source>
        <dbReference type="SAM" id="MobiDB-lite"/>
    </source>
</evidence>
<comment type="caution">
    <text evidence="2">The sequence shown here is derived from an EMBL/GenBank/DDBJ whole genome shotgun (WGS) entry which is preliminary data.</text>
</comment>
<dbReference type="Pfam" id="PF20060">
    <property type="entry name" value="DUF6459"/>
    <property type="match status" value="1"/>
</dbReference>
<gene>
    <name evidence="2" type="ORF">GCM10023353_10610</name>
</gene>
<protein>
    <recommendedName>
        <fullName evidence="4">Alanine, arginine and proline rich protein</fullName>
    </recommendedName>
</protein>
<organism evidence="2 3">
    <name type="scientific">Tomitella cavernea</name>
    <dbReference type="NCBI Taxonomy" id="1387982"/>
    <lineage>
        <taxon>Bacteria</taxon>
        <taxon>Bacillati</taxon>
        <taxon>Actinomycetota</taxon>
        <taxon>Actinomycetes</taxon>
        <taxon>Mycobacteriales</taxon>
        <taxon>Tomitella</taxon>
    </lineage>
</organism>
<evidence type="ECO:0000313" key="3">
    <source>
        <dbReference type="Proteomes" id="UP001500839"/>
    </source>
</evidence>
<dbReference type="EMBL" id="BAABKQ010000001">
    <property type="protein sequence ID" value="GAA4808761.1"/>
    <property type="molecule type" value="Genomic_DNA"/>
</dbReference>
<dbReference type="Proteomes" id="UP001500839">
    <property type="component" value="Unassembled WGS sequence"/>
</dbReference>
<feature type="region of interest" description="Disordered" evidence="1">
    <location>
        <begin position="34"/>
        <end position="76"/>
    </location>
</feature>
<feature type="compositionally biased region" description="Low complexity" evidence="1">
    <location>
        <begin position="42"/>
        <end position="60"/>
    </location>
</feature>
<reference evidence="3" key="1">
    <citation type="journal article" date="2019" name="Int. J. Syst. Evol. Microbiol.">
        <title>The Global Catalogue of Microorganisms (GCM) 10K type strain sequencing project: providing services to taxonomists for standard genome sequencing and annotation.</title>
        <authorList>
            <consortium name="The Broad Institute Genomics Platform"/>
            <consortium name="The Broad Institute Genome Sequencing Center for Infectious Disease"/>
            <person name="Wu L."/>
            <person name="Ma J."/>
        </authorList>
    </citation>
    <scope>NUCLEOTIDE SEQUENCE [LARGE SCALE GENOMIC DNA]</scope>
    <source>
        <strain evidence="3">JCM 18542</strain>
    </source>
</reference>
<evidence type="ECO:0000313" key="2">
    <source>
        <dbReference type="EMBL" id="GAA4808761.1"/>
    </source>
</evidence>
<sequence length="187" mass="20177">MAAPTETPRHASLHNPPFVEYGAVPVLDSTMRYLSRPPNRPVPAADVPPTATAQAPSSAQDVSSNRATAPVRTRAPGTRDAAAVEVRRRVEVTLRLVLEVLDLRRRPEHLEGFVDASVLGMVRKLARTSPPGRQLGSAVLRRIHITSAGAGAAEICATYVRGRRTLAIAGRFERKRGAWVCTALHLA</sequence>
<dbReference type="RefSeq" id="WP_200170859.1">
    <property type="nucleotide sequence ID" value="NZ_BAABKQ010000001.1"/>
</dbReference>
<dbReference type="InterPro" id="IPR045596">
    <property type="entry name" value="DUF6459"/>
</dbReference>
<keyword evidence="3" id="KW-1185">Reference proteome</keyword>
<proteinExistence type="predicted"/>
<name>A0ABP9CEC9_9ACTN</name>
<evidence type="ECO:0008006" key="4">
    <source>
        <dbReference type="Google" id="ProtNLM"/>
    </source>
</evidence>